<evidence type="ECO:0000313" key="1">
    <source>
        <dbReference type="EMBL" id="EGV20577.1"/>
    </source>
</evidence>
<gene>
    <name evidence="1" type="ORF">ThimaDRAFT_0355</name>
</gene>
<dbReference type="AlphaFoldDB" id="F9U604"/>
<reference evidence="1 2" key="1">
    <citation type="submission" date="2011-06" db="EMBL/GenBank/DDBJ databases">
        <title>The draft genome of Thiocapsa marina 5811.</title>
        <authorList>
            <consortium name="US DOE Joint Genome Institute (JGI-PGF)"/>
            <person name="Lucas S."/>
            <person name="Han J."/>
            <person name="Cheng J.-F."/>
            <person name="Goodwin L."/>
            <person name="Pitluck S."/>
            <person name="Peters L."/>
            <person name="Land M.L."/>
            <person name="Hauser L."/>
            <person name="Vogl K."/>
            <person name="Liu Z."/>
            <person name="Imhoff J."/>
            <person name="Thiel V."/>
            <person name="Frigaard N.-U."/>
            <person name="Bryant D."/>
            <person name="Woyke T.J."/>
        </authorList>
    </citation>
    <scope>NUCLEOTIDE SEQUENCE [LARGE SCALE GENOMIC DNA]</scope>
    <source>
        <strain evidence="1 2">5811</strain>
    </source>
</reference>
<dbReference type="EMBL" id="AFWV01000001">
    <property type="protein sequence ID" value="EGV20577.1"/>
    <property type="molecule type" value="Genomic_DNA"/>
</dbReference>
<dbReference type="Proteomes" id="UP000005459">
    <property type="component" value="Unassembled WGS sequence"/>
</dbReference>
<name>F9U604_9GAMM</name>
<dbReference type="STRING" id="768671.ThimaDRAFT_0355"/>
<proteinExistence type="predicted"/>
<organism evidence="1 2">
    <name type="scientific">Thiocapsa marina 5811</name>
    <dbReference type="NCBI Taxonomy" id="768671"/>
    <lineage>
        <taxon>Bacteria</taxon>
        <taxon>Pseudomonadati</taxon>
        <taxon>Pseudomonadota</taxon>
        <taxon>Gammaproteobacteria</taxon>
        <taxon>Chromatiales</taxon>
        <taxon>Chromatiaceae</taxon>
        <taxon>Thiocapsa</taxon>
    </lineage>
</organism>
<accession>F9U604</accession>
<keyword evidence="2" id="KW-1185">Reference proteome</keyword>
<protein>
    <submittedName>
        <fullName evidence="1">Uncharacterized protein</fullName>
    </submittedName>
</protein>
<evidence type="ECO:0000313" key="2">
    <source>
        <dbReference type="Proteomes" id="UP000005459"/>
    </source>
</evidence>
<sequence length="34" mass="4113">MKDLKPRPVWYAMFSDGISPGRFDDRWSRRGLRD</sequence>